<protein>
    <recommendedName>
        <fullName evidence="9">Methyltransferase</fullName>
        <ecNumber evidence="9">2.1.1.-</ecNumber>
    </recommendedName>
</protein>
<evidence type="ECO:0000256" key="6">
    <source>
        <dbReference type="ARBA" id="ARBA00023125"/>
    </source>
</evidence>
<sequence>MARPLHILSPKRNKRLQTGWEGFFPYYAGFPELFARELLQSAKLPQGAIILDPWNGSGTTTYVASGLGLTSIGIDLNPVMIIVARARVLPPSEADHLRPLAATILSHARSATLTLDPSDALLGWFDPDTAAFIRGIERNIRRSLVGNMTKSPEAIHLDKISGTAATLYVALFAACRKLVAPFRSSNPTWLRIPKKTEARVAAPNITVARHFAANVRSMSAALAAKANADLLVADAARSGECKINLSDTVSMKLGVDSVDFVLTSPPYCTRIDYTAATRVELAILGPLLSKSARALGKQMIGSTQVPSAPIEVEEKWGPTCAKFLDALRKHPSKASRGYYYRTHLDYFDKMSRSMERISDALKPGANAILVVQDSYYKDLHNDLPKIISEIGEQHGLSLDRREDFHLRSMSDINPGRRSYTRPSGATESVLCFVK</sequence>
<evidence type="ECO:0000256" key="2">
    <source>
        <dbReference type="ARBA" id="ARBA00022603"/>
    </source>
</evidence>
<evidence type="ECO:0000256" key="9">
    <source>
        <dbReference type="RuleBase" id="RU362026"/>
    </source>
</evidence>
<dbReference type="Pfam" id="PF01555">
    <property type="entry name" value="N6_N4_Mtase"/>
    <property type="match status" value="1"/>
</dbReference>
<evidence type="ECO:0000256" key="1">
    <source>
        <dbReference type="ARBA" id="ARBA00010203"/>
    </source>
</evidence>
<keyword evidence="2 11" id="KW-0489">Methyltransferase</keyword>
<dbReference type="GO" id="GO:0009007">
    <property type="term" value="F:site-specific DNA-methyltransferase (adenine-specific) activity"/>
    <property type="evidence" value="ECO:0007669"/>
    <property type="project" value="UniProtKB-EC"/>
</dbReference>
<dbReference type="InterPro" id="IPR029063">
    <property type="entry name" value="SAM-dependent_MTases_sf"/>
</dbReference>
<dbReference type="AlphaFoldDB" id="A0A4R2AV76"/>
<gene>
    <name evidence="11" type="ORF">EV184_13733</name>
</gene>
<dbReference type="EC" id="2.1.1.-" evidence="9"/>
<organism evidence="11 12">
    <name type="scientific">Sinorhizobium americanum</name>
    <dbReference type="NCBI Taxonomy" id="194963"/>
    <lineage>
        <taxon>Bacteria</taxon>
        <taxon>Pseudomonadati</taxon>
        <taxon>Pseudomonadota</taxon>
        <taxon>Alphaproteobacteria</taxon>
        <taxon>Hyphomicrobiales</taxon>
        <taxon>Rhizobiaceae</taxon>
        <taxon>Sinorhizobium/Ensifer group</taxon>
        <taxon>Sinorhizobium</taxon>
    </lineage>
</organism>
<evidence type="ECO:0000313" key="12">
    <source>
        <dbReference type="Proteomes" id="UP000295043"/>
    </source>
</evidence>
<keyword evidence="3" id="KW-0808">Transferase</keyword>
<dbReference type="RefSeq" id="WP_132081802.1">
    <property type="nucleotide sequence ID" value="NZ_SLVU01000037.1"/>
</dbReference>
<proteinExistence type="inferred from homology"/>
<comment type="catalytic activity">
    <reaction evidence="8">
        <text>a 2'-deoxycytidine in DNA + S-adenosyl-L-methionine = an N(4)-methyl-2'-deoxycytidine in DNA + S-adenosyl-L-homocysteine + H(+)</text>
        <dbReference type="Rhea" id="RHEA:16857"/>
        <dbReference type="Rhea" id="RHEA-COMP:11369"/>
        <dbReference type="Rhea" id="RHEA-COMP:13674"/>
        <dbReference type="ChEBI" id="CHEBI:15378"/>
        <dbReference type="ChEBI" id="CHEBI:57856"/>
        <dbReference type="ChEBI" id="CHEBI:59789"/>
        <dbReference type="ChEBI" id="CHEBI:85452"/>
        <dbReference type="ChEBI" id="CHEBI:137933"/>
        <dbReference type="EC" id="2.1.1.113"/>
    </reaction>
</comment>
<comment type="catalytic activity">
    <reaction evidence="7">
        <text>a 2'-deoxyadenosine in DNA + S-adenosyl-L-methionine = an N(6)-methyl-2'-deoxyadenosine in DNA + S-adenosyl-L-homocysteine + H(+)</text>
        <dbReference type="Rhea" id="RHEA:15197"/>
        <dbReference type="Rhea" id="RHEA-COMP:12418"/>
        <dbReference type="Rhea" id="RHEA-COMP:12419"/>
        <dbReference type="ChEBI" id="CHEBI:15378"/>
        <dbReference type="ChEBI" id="CHEBI:57856"/>
        <dbReference type="ChEBI" id="CHEBI:59789"/>
        <dbReference type="ChEBI" id="CHEBI:90615"/>
        <dbReference type="ChEBI" id="CHEBI:90616"/>
        <dbReference type="EC" id="2.1.1.72"/>
    </reaction>
</comment>
<dbReference type="SUPFAM" id="SSF53335">
    <property type="entry name" value="S-adenosyl-L-methionine-dependent methyltransferases"/>
    <property type="match status" value="2"/>
</dbReference>
<feature type="domain" description="DNA methylase N-4/N-6" evidence="10">
    <location>
        <begin position="13"/>
        <end position="78"/>
    </location>
</feature>
<dbReference type="PRINTS" id="PR00508">
    <property type="entry name" value="S21N4MTFRASE"/>
</dbReference>
<dbReference type="Proteomes" id="UP000295043">
    <property type="component" value="Unassembled WGS sequence"/>
</dbReference>
<dbReference type="GO" id="GO:0032259">
    <property type="term" value="P:methylation"/>
    <property type="evidence" value="ECO:0007669"/>
    <property type="project" value="UniProtKB-KW"/>
</dbReference>
<dbReference type="GO" id="GO:0015667">
    <property type="term" value="F:site-specific DNA-methyltransferase (cytosine-N4-specific) activity"/>
    <property type="evidence" value="ECO:0007669"/>
    <property type="project" value="UniProtKB-EC"/>
</dbReference>
<dbReference type="InterPro" id="IPR002941">
    <property type="entry name" value="DNA_methylase_N4/N6"/>
</dbReference>
<dbReference type="GO" id="GO:0009307">
    <property type="term" value="P:DNA restriction-modification system"/>
    <property type="evidence" value="ECO:0007669"/>
    <property type="project" value="UniProtKB-KW"/>
</dbReference>
<comment type="caution">
    <text evidence="11">The sequence shown here is derived from an EMBL/GenBank/DDBJ whole genome shotgun (WGS) entry which is preliminary data.</text>
</comment>
<keyword evidence="5" id="KW-0680">Restriction system</keyword>
<dbReference type="InterPro" id="IPR001091">
    <property type="entry name" value="RM_Methyltransferase"/>
</dbReference>
<evidence type="ECO:0000256" key="4">
    <source>
        <dbReference type="ARBA" id="ARBA00022691"/>
    </source>
</evidence>
<dbReference type="InterPro" id="IPR017985">
    <property type="entry name" value="MeTrfase_CN4_CS"/>
</dbReference>
<dbReference type="GO" id="GO:0008170">
    <property type="term" value="F:N-methyltransferase activity"/>
    <property type="evidence" value="ECO:0007669"/>
    <property type="project" value="InterPro"/>
</dbReference>
<name>A0A4R2AV76_9HYPH</name>
<dbReference type="Gene3D" id="3.40.50.150">
    <property type="entry name" value="Vaccinia Virus protein VP39"/>
    <property type="match status" value="2"/>
</dbReference>
<evidence type="ECO:0000256" key="5">
    <source>
        <dbReference type="ARBA" id="ARBA00022747"/>
    </source>
</evidence>
<dbReference type="GO" id="GO:0003677">
    <property type="term" value="F:DNA binding"/>
    <property type="evidence" value="ECO:0007669"/>
    <property type="project" value="UniProtKB-KW"/>
</dbReference>
<evidence type="ECO:0000256" key="7">
    <source>
        <dbReference type="ARBA" id="ARBA00047942"/>
    </source>
</evidence>
<evidence type="ECO:0000259" key="10">
    <source>
        <dbReference type="Pfam" id="PF01555"/>
    </source>
</evidence>
<evidence type="ECO:0000256" key="8">
    <source>
        <dbReference type="ARBA" id="ARBA00049120"/>
    </source>
</evidence>
<evidence type="ECO:0000313" key="11">
    <source>
        <dbReference type="EMBL" id="TCN17656.1"/>
    </source>
</evidence>
<dbReference type="EMBL" id="SLVU01000037">
    <property type="protein sequence ID" value="TCN17656.1"/>
    <property type="molecule type" value="Genomic_DNA"/>
</dbReference>
<comment type="similarity">
    <text evidence="1">Belongs to the N(4)/N(6)-methyltransferase family. N(4) subfamily.</text>
</comment>
<keyword evidence="6" id="KW-0238">DNA-binding</keyword>
<accession>A0A4R2AV76</accession>
<reference evidence="11 12" key="1">
    <citation type="submission" date="2019-03" db="EMBL/GenBank/DDBJ databases">
        <title>Genomic Encyclopedia of Type Strains, Phase IV (KMG-V): Genome sequencing to study the core and pangenomes of soil and plant-associated prokaryotes.</title>
        <authorList>
            <person name="Whitman W."/>
        </authorList>
    </citation>
    <scope>NUCLEOTIDE SEQUENCE [LARGE SCALE GENOMIC DNA]</scope>
    <source>
        <strain evidence="11 12">23C40</strain>
    </source>
</reference>
<keyword evidence="4" id="KW-0949">S-adenosyl-L-methionine</keyword>
<evidence type="ECO:0000256" key="3">
    <source>
        <dbReference type="ARBA" id="ARBA00022679"/>
    </source>
</evidence>
<dbReference type="PROSITE" id="PS00093">
    <property type="entry name" value="N4_MTASE"/>
    <property type="match status" value="1"/>
</dbReference>